<feature type="region of interest" description="Disordered" evidence="1">
    <location>
        <begin position="67"/>
        <end position="88"/>
    </location>
</feature>
<sequence length="88" mass="9466">PQPEKNESVLKAFAIYAIKNHKQSVGNNNESSILSIFKQAISDGVKSKECYALANGIGQMLLDEAAKEQKRLSTGASGEQPATTNNEN</sequence>
<dbReference type="AlphaFoldDB" id="A0A822CKZ3"/>
<feature type="non-terminal residue" evidence="2">
    <location>
        <position position="1"/>
    </location>
</feature>
<accession>A0A822CKZ3</accession>
<organism evidence="2 4">
    <name type="scientific">Rotaria socialis</name>
    <dbReference type="NCBI Taxonomy" id="392032"/>
    <lineage>
        <taxon>Eukaryota</taxon>
        <taxon>Metazoa</taxon>
        <taxon>Spiralia</taxon>
        <taxon>Gnathifera</taxon>
        <taxon>Rotifera</taxon>
        <taxon>Eurotatoria</taxon>
        <taxon>Bdelloidea</taxon>
        <taxon>Philodinida</taxon>
        <taxon>Philodinidae</taxon>
        <taxon>Rotaria</taxon>
    </lineage>
</organism>
<reference evidence="2" key="1">
    <citation type="submission" date="2021-02" db="EMBL/GenBank/DDBJ databases">
        <authorList>
            <person name="Nowell W R."/>
        </authorList>
    </citation>
    <scope>NUCLEOTIDE SEQUENCE</scope>
</reference>
<evidence type="ECO:0000313" key="4">
    <source>
        <dbReference type="Proteomes" id="UP000663848"/>
    </source>
</evidence>
<feature type="non-terminal residue" evidence="2">
    <location>
        <position position="88"/>
    </location>
</feature>
<evidence type="ECO:0000256" key="1">
    <source>
        <dbReference type="SAM" id="MobiDB-lite"/>
    </source>
</evidence>
<dbReference type="Proteomes" id="UP000663848">
    <property type="component" value="Unassembled WGS sequence"/>
</dbReference>
<dbReference type="EMBL" id="CAJOBR010049138">
    <property type="protein sequence ID" value="CAF5046487.1"/>
    <property type="molecule type" value="Genomic_DNA"/>
</dbReference>
<comment type="caution">
    <text evidence="2">The sequence shown here is derived from an EMBL/GenBank/DDBJ whole genome shotgun (WGS) entry which is preliminary data.</text>
</comment>
<evidence type="ECO:0000313" key="3">
    <source>
        <dbReference type="EMBL" id="CAF5046600.1"/>
    </source>
</evidence>
<protein>
    <submittedName>
        <fullName evidence="2">Uncharacterized protein</fullName>
    </submittedName>
</protein>
<gene>
    <name evidence="2" type="ORF">QYT958_LOCUS41775</name>
    <name evidence="3" type="ORF">QYT958_LOCUS41784</name>
</gene>
<dbReference type="EMBL" id="CAJOBR010049182">
    <property type="protein sequence ID" value="CAF5046600.1"/>
    <property type="molecule type" value="Genomic_DNA"/>
</dbReference>
<feature type="compositionally biased region" description="Polar residues" evidence="1">
    <location>
        <begin position="72"/>
        <end position="88"/>
    </location>
</feature>
<evidence type="ECO:0000313" key="2">
    <source>
        <dbReference type="EMBL" id="CAF5046487.1"/>
    </source>
</evidence>
<name>A0A822CKZ3_9BILA</name>
<proteinExistence type="predicted"/>